<dbReference type="EMBL" id="CALNXK010000017">
    <property type="protein sequence ID" value="CAH3105197.1"/>
    <property type="molecule type" value="Genomic_DNA"/>
</dbReference>
<dbReference type="InterPro" id="IPR019775">
    <property type="entry name" value="WD40_repeat_CS"/>
</dbReference>
<evidence type="ECO:0000256" key="2">
    <source>
        <dbReference type="ARBA" id="ARBA00022574"/>
    </source>
</evidence>
<gene>
    <name evidence="7" type="ORF">PLOB_00012386</name>
</gene>
<dbReference type="InterPro" id="IPR001680">
    <property type="entry name" value="WD40_rpt"/>
</dbReference>
<feature type="compositionally biased region" description="Basic and acidic residues" evidence="6">
    <location>
        <begin position="422"/>
        <end position="433"/>
    </location>
</feature>
<comment type="subcellular location">
    <subcellularLocation>
        <location evidence="1">Nucleus</location>
    </subcellularLocation>
</comment>
<dbReference type="PROSITE" id="PS00678">
    <property type="entry name" value="WD_REPEATS_1"/>
    <property type="match status" value="1"/>
</dbReference>
<evidence type="ECO:0000256" key="5">
    <source>
        <dbReference type="PROSITE-ProRule" id="PRU00221"/>
    </source>
</evidence>
<name>A0ABN8NDE6_9CNID</name>
<dbReference type="PANTHER" id="PTHR44040:SF1">
    <property type="entry name" value="RETINOBLASTOMA-BINDING PROTEIN 5"/>
    <property type="match status" value="1"/>
</dbReference>
<dbReference type="InterPro" id="IPR037850">
    <property type="entry name" value="RBBP5/Swd1"/>
</dbReference>
<dbReference type="InterPro" id="IPR015943">
    <property type="entry name" value="WD40/YVTN_repeat-like_dom_sf"/>
</dbReference>
<proteinExistence type="predicted"/>
<evidence type="ECO:0000313" key="8">
    <source>
        <dbReference type="Proteomes" id="UP001159405"/>
    </source>
</evidence>
<evidence type="ECO:0000256" key="6">
    <source>
        <dbReference type="SAM" id="MobiDB-lite"/>
    </source>
</evidence>
<dbReference type="PROSITE" id="PS50082">
    <property type="entry name" value="WD_REPEATS_2"/>
    <property type="match status" value="1"/>
</dbReference>
<dbReference type="Proteomes" id="UP001159405">
    <property type="component" value="Unassembled WGS sequence"/>
</dbReference>
<feature type="region of interest" description="Disordered" evidence="6">
    <location>
        <begin position="349"/>
        <end position="375"/>
    </location>
</feature>
<organism evidence="7 8">
    <name type="scientific">Porites lobata</name>
    <dbReference type="NCBI Taxonomy" id="104759"/>
    <lineage>
        <taxon>Eukaryota</taxon>
        <taxon>Metazoa</taxon>
        <taxon>Cnidaria</taxon>
        <taxon>Anthozoa</taxon>
        <taxon>Hexacorallia</taxon>
        <taxon>Scleractinia</taxon>
        <taxon>Fungiina</taxon>
        <taxon>Poritidae</taxon>
        <taxon>Porites</taxon>
    </lineage>
</organism>
<dbReference type="SUPFAM" id="SSF52540">
    <property type="entry name" value="P-loop containing nucleoside triphosphate hydrolases"/>
    <property type="match status" value="1"/>
</dbReference>
<evidence type="ECO:0000256" key="4">
    <source>
        <dbReference type="ARBA" id="ARBA00023242"/>
    </source>
</evidence>
<sequence length="905" mass="102808">MNLELLQSFGQSYPEEYDGSLDSVSVAVTASFNRRGSLLAVGCNDGRIVIWDFLTRGIAKIISAHVHPVTSLSWSRNGRKLLSGSNDWNVSVWDVLSGECDQKYRFQSHVTKVQFHPRNNKVILVCPGKHAPVLVKLDGQHHSLPNGGESEQNIVASFDRKGEYIYTGNSKGKVLVIDAETHQVVTEFRIQTGTSANTAVKAIEFARRGSAFLINSQDRIIRVFDSQIVLSCQGTVGAEPEPIQKLQDLVNRTLWKKCCFSGDGEYICAGSSRTHALYIWEKGVGNLVKILHGTKGELLLDVVWHPIRPIIASISSGVVSIWAQNHVENWSAFAPDFKELDENVEYEEKENEFDIEDEDEEAEVPSETEAGEEGEVDVCTVERIPALCSSDEENDEDMDSIYYLPVAPEIDDPEETGWTQETDPHTHDSERKRVASQVTGNESQKKKVKVIDISQQQNGESGLHKNVPSHTEVTPAINPESATTKTNELEQPLNLDTDSENQERMRRLQIEMQRDREEAIREAQERARCEDEEQRNRLERQRLEREERERQRKEEESFCQLKDALMNYDLQQSPRIKKESFRDLDIGDMDGVRIALIGPAGSGKTSFIGTLQRSLRGDIHWQTVFDPAGETTIILEEYKLHPQISVLDTRGFFDSDEKLLEECLNIMSGRIRPGEEIERCYDGSKDKGKVGNPQTGRKAPYLSKYAHAVIFVVKANDPRLRDGKYENTLQKMREHFREDGYAPVTVITYLDKLRDEEDKSNAFDMASWAIGSSSERTFFISNYMHFNSDRCLTVDRTALDVLDFSLLSAERFIRIKKQQEKNQMEREIAAAGASGGAETVEQFFARLRKKYNWTDQGKMKEVVSELRKNEINTVKVLKELWEEVKGEIPLSIGMKRCLEVEIQNV</sequence>
<protein>
    <submittedName>
        <fullName evidence="7">Uncharacterized protein</fullName>
    </submittedName>
</protein>
<dbReference type="InterPro" id="IPR027417">
    <property type="entry name" value="P-loop_NTPase"/>
</dbReference>
<dbReference type="PANTHER" id="PTHR44040">
    <property type="entry name" value="RETINOBLASTOMA-BINDING PROTEIN 5"/>
    <property type="match status" value="1"/>
</dbReference>
<dbReference type="PROSITE" id="PS50294">
    <property type="entry name" value="WD_REPEATS_REGION"/>
    <property type="match status" value="1"/>
</dbReference>
<dbReference type="Gene3D" id="2.130.10.10">
    <property type="entry name" value="YVTN repeat-like/Quinoprotein amine dehydrogenase"/>
    <property type="match status" value="1"/>
</dbReference>
<reference evidence="7 8" key="1">
    <citation type="submission" date="2022-05" db="EMBL/GenBank/DDBJ databases">
        <authorList>
            <consortium name="Genoscope - CEA"/>
            <person name="William W."/>
        </authorList>
    </citation>
    <scope>NUCLEOTIDE SEQUENCE [LARGE SCALE GENOMIC DNA]</scope>
</reference>
<evidence type="ECO:0000313" key="7">
    <source>
        <dbReference type="EMBL" id="CAH3105197.1"/>
    </source>
</evidence>
<dbReference type="Pfam" id="PF00400">
    <property type="entry name" value="WD40"/>
    <property type="match status" value="2"/>
</dbReference>
<keyword evidence="2 5" id="KW-0853">WD repeat</keyword>
<keyword evidence="3" id="KW-0677">Repeat</keyword>
<feature type="region of interest" description="Disordered" evidence="6">
    <location>
        <begin position="410"/>
        <end position="501"/>
    </location>
</feature>
<dbReference type="InterPro" id="IPR036322">
    <property type="entry name" value="WD40_repeat_dom_sf"/>
</dbReference>
<dbReference type="Gene3D" id="3.40.50.300">
    <property type="entry name" value="P-loop containing nucleotide triphosphate hydrolases"/>
    <property type="match status" value="1"/>
</dbReference>
<evidence type="ECO:0000256" key="3">
    <source>
        <dbReference type="ARBA" id="ARBA00022737"/>
    </source>
</evidence>
<accession>A0ABN8NDE6</accession>
<dbReference type="SUPFAM" id="SSF50978">
    <property type="entry name" value="WD40 repeat-like"/>
    <property type="match status" value="1"/>
</dbReference>
<keyword evidence="4" id="KW-0539">Nucleus</keyword>
<evidence type="ECO:0000256" key="1">
    <source>
        <dbReference type="ARBA" id="ARBA00004123"/>
    </source>
</evidence>
<feature type="repeat" description="WD" evidence="5">
    <location>
        <begin position="62"/>
        <end position="103"/>
    </location>
</feature>
<keyword evidence="8" id="KW-1185">Reference proteome</keyword>
<dbReference type="SMART" id="SM00320">
    <property type="entry name" value="WD40"/>
    <property type="match status" value="6"/>
</dbReference>
<feature type="region of interest" description="Disordered" evidence="6">
    <location>
        <begin position="517"/>
        <end position="537"/>
    </location>
</feature>
<comment type="caution">
    <text evidence="7">The sequence shown here is derived from an EMBL/GenBank/DDBJ whole genome shotgun (WGS) entry which is preliminary data.</text>
</comment>